<evidence type="ECO:0000256" key="4">
    <source>
        <dbReference type="ARBA" id="ARBA00012783"/>
    </source>
</evidence>
<dbReference type="SUPFAM" id="SSF53927">
    <property type="entry name" value="Cytidine deaminase-like"/>
    <property type="match status" value="1"/>
</dbReference>
<organism evidence="13 14">
    <name type="scientific">Macrophomina phaseolina</name>
    <dbReference type="NCBI Taxonomy" id="35725"/>
    <lineage>
        <taxon>Eukaryota</taxon>
        <taxon>Fungi</taxon>
        <taxon>Dikarya</taxon>
        <taxon>Ascomycota</taxon>
        <taxon>Pezizomycotina</taxon>
        <taxon>Dothideomycetes</taxon>
        <taxon>Dothideomycetes incertae sedis</taxon>
        <taxon>Botryosphaeriales</taxon>
        <taxon>Botryosphaeriaceae</taxon>
        <taxon>Macrophomina</taxon>
    </lineage>
</organism>
<evidence type="ECO:0000256" key="1">
    <source>
        <dbReference type="ARBA" id="ARBA00001947"/>
    </source>
</evidence>
<dbReference type="EC" id="3.5.4.5" evidence="4 10"/>
<dbReference type="PANTHER" id="PTHR11644:SF2">
    <property type="entry name" value="CYTIDINE DEAMINASE"/>
    <property type="match status" value="1"/>
</dbReference>
<evidence type="ECO:0000259" key="12">
    <source>
        <dbReference type="PROSITE" id="PS51747"/>
    </source>
</evidence>
<keyword evidence="7 10" id="KW-0862">Zinc</keyword>
<evidence type="ECO:0000256" key="10">
    <source>
        <dbReference type="RuleBase" id="RU364006"/>
    </source>
</evidence>
<dbReference type="PROSITE" id="PS00903">
    <property type="entry name" value="CYT_DCMP_DEAMINASES_1"/>
    <property type="match status" value="1"/>
</dbReference>
<evidence type="ECO:0000256" key="11">
    <source>
        <dbReference type="SAM" id="MobiDB-lite"/>
    </source>
</evidence>
<keyword evidence="5 10" id="KW-0479">Metal-binding</keyword>
<reference evidence="13 14" key="1">
    <citation type="journal article" date="2021" name="Nat. Commun.">
        <title>Genetic determinants of endophytism in the Arabidopsis root mycobiome.</title>
        <authorList>
            <person name="Mesny F."/>
            <person name="Miyauchi S."/>
            <person name="Thiergart T."/>
            <person name="Pickel B."/>
            <person name="Atanasova L."/>
            <person name="Karlsson M."/>
            <person name="Huettel B."/>
            <person name="Barry K.W."/>
            <person name="Haridas S."/>
            <person name="Chen C."/>
            <person name="Bauer D."/>
            <person name="Andreopoulos W."/>
            <person name="Pangilinan J."/>
            <person name="LaButti K."/>
            <person name="Riley R."/>
            <person name="Lipzen A."/>
            <person name="Clum A."/>
            <person name="Drula E."/>
            <person name="Henrissat B."/>
            <person name="Kohler A."/>
            <person name="Grigoriev I.V."/>
            <person name="Martin F.M."/>
            <person name="Hacquard S."/>
        </authorList>
    </citation>
    <scope>NUCLEOTIDE SEQUENCE [LARGE SCALE GENOMIC DNA]</scope>
    <source>
        <strain evidence="13 14">MPI-SDFR-AT-0080</strain>
    </source>
</reference>
<dbReference type="EMBL" id="JAGTJR010000001">
    <property type="protein sequence ID" value="KAH7064554.1"/>
    <property type="molecule type" value="Genomic_DNA"/>
</dbReference>
<dbReference type="InterPro" id="IPR016193">
    <property type="entry name" value="Cytidine_deaminase-like"/>
</dbReference>
<feature type="domain" description="CMP/dCMP-type deaminase" evidence="12">
    <location>
        <begin position="17"/>
        <end position="157"/>
    </location>
</feature>
<feature type="compositionally biased region" description="Basic and acidic residues" evidence="11">
    <location>
        <begin position="168"/>
        <end position="179"/>
    </location>
</feature>
<dbReference type="InterPro" id="IPR006262">
    <property type="entry name" value="Cyt_deam_tetra"/>
</dbReference>
<dbReference type="NCBIfam" id="TIGR01354">
    <property type="entry name" value="cyt_deam_tetra"/>
    <property type="match status" value="1"/>
</dbReference>
<comment type="cofactor">
    <cofactor evidence="1 10">
        <name>Zn(2+)</name>
        <dbReference type="ChEBI" id="CHEBI:29105"/>
    </cofactor>
</comment>
<keyword evidence="14" id="KW-1185">Reference proteome</keyword>
<comment type="similarity">
    <text evidence="3 10">Belongs to the cytidine and deoxycytidylate deaminase family.</text>
</comment>
<evidence type="ECO:0000256" key="2">
    <source>
        <dbReference type="ARBA" id="ARBA00003949"/>
    </source>
</evidence>
<dbReference type="PANTHER" id="PTHR11644">
    <property type="entry name" value="CYTIDINE DEAMINASE"/>
    <property type="match status" value="1"/>
</dbReference>
<dbReference type="Pfam" id="PF00383">
    <property type="entry name" value="dCMP_cyt_deam_1"/>
    <property type="match status" value="1"/>
</dbReference>
<dbReference type="InterPro" id="IPR002125">
    <property type="entry name" value="CMP_dCMP_dom"/>
</dbReference>
<comment type="function">
    <text evidence="2 10">This enzyme scavenges exogenous and endogenous cytidine and 2'-deoxycytidine for UMP synthesis.</text>
</comment>
<evidence type="ECO:0000313" key="13">
    <source>
        <dbReference type="EMBL" id="KAH7064554.1"/>
    </source>
</evidence>
<keyword evidence="6 10" id="KW-0378">Hydrolase</keyword>
<dbReference type="Gene3D" id="3.40.140.10">
    <property type="entry name" value="Cytidine Deaminase, domain 2"/>
    <property type="match status" value="1"/>
</dbReference>
<evidence type="ECO:0000313" key="14">
    <source>
        <dbReference type="Proteomes" id="UP000774617"/>
    </source>
</evidence>
<comment type="catalytic activity">
    <reaction evidence="10">
        <text>2'-deoxycytidine + H2O + H(+) = 2'-deoxyuridine + NH4(+)</text>
        <dbReference type="Rhea" id="RHEA:13433"/>
        <dbReference type="ChEBI" id="CHEBI:15377"/>
        <dbReference type="ChEBI" id="CHEBI:15378"/>
        <dbReference type="ChEBI" id="CHEBI:15698"/>
        <dbReference type="ChEBI" id="CHEBI:16450"/>
        <dbReference type="ChEBI" id="CHEBI:28938"/>
        <dbReference type="EC" id="3.5.4.5"/>
    </reaction>
</comment>
<dbReference type="Proteomes" id="UP000774617">
    <property type="component" value="Unassembled WGS sequence"/>
</dbReference>
<comment type="caution">
    <text evidence="13">The sequence shown here is derived from an EMBL/GenBank/DDBJ whole genome shotgun (WGS) entry which is preliminary data.</text>
</comment>
<dbReference type="NCBIfam" id="NF004064">
    <property type="entry name" value="PRK05578.1"/>
    <property type="match status" value="1"/>
</dbReference>
<protein>
    <recommendedName>
        <fullName evidence="4 10">Cytidine deaminase</fullName>
        <ecNumber evidence="4 10">3.5.4.5</ecNumber>
    </recommendedName>
    <alternativeName>
        <fullName evidence="8 10">Cytidine aminohydrolase</fullName>
    </alternativeName>
</protein>
<dbReference type="InterPro" id="IPR050202">
    <property type="entry name" value="Cyt/Deoxycyt_deaminase"/>
</dbReference>
<dbReference type="CDD" id="cd01283">
    <property type="entry name" value="cytidine_deaminase"/>
    <property type="match status" value="1"/>
</dbReference>
<evidence type="ECO:0000256" key="8">
    <source>
        <dbReference type="ARBA" id="ARBA00032005"/>
    </source>
</evidence>
<evidence type="ECO:0000256" key="7">
    <source>
        <dbReference type="ARBA" id="ARBA00022833"/>
    </source>
</evidence>
<name>A0ABQ8GTF6_9PEZI</name>
<accession>A0ABQ8GTF6</accession>
<comment type="catalytic activity">
    <reaction evidence="9 10">
        <text>cytidine + H2O + H(+) = uridine + NH4(+)</text>
        <dbReference type="Rhea" id="RHEA:16069"/>
        <dbReference type="ChEBI" id="CHEBI:15377"/>
        <dbReference type="ChEBI" id="CHEBI:15378"/>
        <dbReference type="ChEBI" id="CHEBI:16704"/>
        <dbReference type="ChEBI" id="CHEBI:17562"/>
        <dbReference type="ChEBI" id="CHEBI:28938"/>
        <dbReference type="EC" id="3.5.4.5"/>
    </reaction>
</comment>
<evidence type="ECO:0000256" key="5">
    <source>
        <dbReference type="ARBA" id="ARBA00022723"/>
    </source>
</evidence>
<gene>
    <name evidence="13" type="ORF">B0J12DRAFT_561272</name>
</gene>
<sequence>MPAADNQGDLIHGLTVTEVDALSKGALEARGRAYCPYSQFRVGAALLIHPSSSSSASSAPEIILGANVENAAYPVGTCAERVAVGTAVTTFGYGRGDIKAVGVATDLADQYCSPCGMCRQFLREFLELDTPIFMHTRDGKYEVKTMGELLPMSFGPDVLPPPEQLLAQRKEHENNGTKA</sequence>
<dbReference type="InterPro" id="IPR016192">
    <property type="entry name" value="APOBEC/CMP_deaminase_Zn-bd"/>
</dbReference>
<feature type="region of interest" description="Disordered" evidence="11">
    <location>
        <begin position="160"/>
        <end position="179"/>
    </location>
</feature>
<evidence type="ECO:0000256" key="6">
    <source>
        <dbReference type="ARBA" id="ARBA00022801"/>
    </source>
</evidence>
<dbReference type="PROSITE" id="PS51747">
    <property type="entry name" value="CYT_DCMP_DEAMINASES_2"/>
    <property type="match status" value="1"/>
</dbReference>
<evidence type="ECO:0000256" key="9">
    <source>
        <dbReference type="ARBA" id="ARBA00049558"/>
    </source>
</evidence>
<proteinExistence type="inferred from homology"/>
<evidence type="ECO:0000256" key="3">
    <source>
        <dbReference type="ARBA" id="ARBA00006576"/>
    </source>
</evidence>